<gene>
    <name evidence="2" type="ORF">FA13DRAFT_1475135</name>
</gene>
<dbReference type="AlphaFoldDB" id="A0A4Y7SLU5"/>
<feature type="region of interest" description="Disordered" evidence="1">
    <location>
        <begin position="117"/>
        <end position="196"/>
    </location>
</feature>
<dbReference type="EMBL" id="QPFP01000087">
    <property type="protein sequence ID" value="TEB22691.1"/>
    <property type="molecule type" value="Genomic_DNA"/>
</dbReference>
<feature type="compositionally biased region" description="Low complexity" evidence="1">
    <location>
        <begin position="152"/>
        <end position="165"/>
    </location>
</feature>
<evidence type="ECO:0000256" key="1">
    <source>
        <dbReference type="SAM" id="MobiDB-lite"/>
    </source>
</evidence>
<accession>A0A4Y7SLU5</accession>
<comment type="caution">
    <text evidence="2">The sequence shown here is derived from an EMBL/GenBank/DDBJ whole genome shotgun (WGS) entry which is preliminary data.</text>
</comment>
<protein>
    <submittedName>
        <fullName evidence="2">Uncharacterized protein</fullName>
    </submittedName>
</protein>
<name>A0A4Y7SLU5_COPMI</name>
<organism evidence="2 3">
    <name type="scientific">Coprinellus micaceus</name>
    <name type="common">Glistening ink-cap mushroom</name>
    <name type="synonym">Coprinus micaceus</name>
    <dbReference type="NCBI Taxonomy" id="71717"/>
    <lineage>
        <taxon>Eukaryota</taxon>
        <taxon>Fungi</taxon>
        <taxon>Dikarya</taxon>
        <taxon>Basidiomycota</taxon>
        <taxon>Agaricomycotina</taxon>
        <taxon>Agaricomycetes</taxon>
        <taxon>Agaricomycetidae</taxon>
        <taxon>Agaricales</taxon>
        <taxon>Agaricineae</taxon>
        <taxon>Psathyrellaceae</taxon>
        <taxon>Coprinellus</taxon>
    </lineage>
</organism>
<reference evidence="2 3" key="1">
    <citation type="journal article" date="2019" name="Nat. Ecol. Evol.">
        <title>Megaphylogeny resolves global patterns of mushroom evolution.</title>
        <authorList>
            <person name="Varga T."/>
            <person name="Krizsan K."/>
            <person name="Foldi C."/>
            <person name="Dima B."/>
            <person name="Sanchez-Garcia M."/>
            <person name="Sanchez-Ramirez S."/>
            <person name="Szollosi G.J."/>
            <person name="Szarkandi J.G."/>
            <person name="Papp V."/>
            <person name="Albert L."/>
            <person name="Andreopoulos W."/>
            <person name="Angelini C."/>
            <person name="Antonin V."/>
            <person name="Barry K.W."/>
            <person name="Bougher N.L."/>
            <person name="Buchanan P."/>
            <person name="Buyck B."/>
            <person name="Bense V."/>
            <person name="Catcheside P."/>
            <person name="Chovatia M."/>
            <person name="Cooper J."/>
            <person name="Damon W."/>
            <person name="Desjardin D."/>
            <person name="Finy P."/>
            <person name="Geml J."/>
            <person name="Haridas S."/>
            <person name="Hughes K."/>
            <person name="Justo A."/>
            <person name="Karasinski D."/>
            <person name="Kautmanova I."/>
            <person name="Kiss B."/>
            <person name="Kocsube S."/>
            <person name="Kotiranta H."/>
            <person name="LaButti K.M."/>
            <person name="Lechner B.E."/>
            <person name="Liimatainen K."/>
            <person name="Lipzen A."/>
            <person name="Lukacs Z."/>
            <person name="Mihaltcheva S."/>
            <person name="Morgado L.N."/>
            <person name="Niskanen T."/>
            <person name="Noordeloos M.E."/>
            <person name="Ohm R.A."/>
            <person name="Ortiz-Santana B."/>
            <person name="Ovrebo C."/>
            <person name="Racz N."/>
            <person name="Riley R."/>
            <person name="Savchenko A."/>
            <person name="Shiryaev A."/>
            <person name="Soop K."/>
            <person name="Spirin V."/>
            <person name="Szebenyi C."/>
            <person name="Tomsovsky M."/>
            <person name="Tulloss R.E."/>
            <person name="Uehling J."/>
            <person name="Grigoriev I.V."/>
            <person name="Vagvolgyi C."/>
            <person name="Papp T."/>
            <person name="Martin F.M."/>
            <person name="Miettinen O."/>
            <person name="Hibbett D.S."/>
            <person name="Nagy L.G."/>
        </authorList>
    </citation>
    <scope>NUCLEOTIDE SEQUENCE [LARGE SCALE GENOMIC DNA]</scope>
    <source>
        <strain evidence="2 3">FP101781</strain>
    </source>
</reference>
<keyword evidence="3" id="KW-1185">Reference proteome</keyword>
<feature type="compositionally biased region" description="Basic residues" evidence="1">
    <location>
        <begin position="175"/>
        <end position="190"/>
    </location>
</feature>
<proteinExistence type="predicted"/>
<dbReference type="Proteomes" id="UP000298030">
    <property type="component" value="Unassembled WGS sequence"/>
</dbReference>
<evidence type="ECO:0000313" key="3">
    <source>
        <dbReference type="Proteomes" id="UP000298030"/>
    </source>
</evidence>
<evidence type="ECO:0000313" key="2">
    <source>
        <dbReference type="EMBL" id="TEB22691.1"/>
    </source>
</evidence>
<sequence>MTDAFILVSDVDGYPPLSRVRRRLAAGLELEARLGAGGPTGMYDPKPQAPSPTLTHPQMIRSASIIEGTRTSPTSRWQMQPVISSPTRGSPTPVFCPPPNRRFAAYLPLYDPAVQSVRRPTSCLPRSRSMSREPQQSAHAARMRLGSLLPVSPSTPRLASPSTSPSPAPCDLVRSPRRRPTSSTGLKRRQGSIPLR</sequence>